<name>A0A8T1VYH5_9STRA</name>
<gene>
    <name evidence="2" type="ORF">PHYPSEUDO_002086</name>
</gene>
<keyword evidence="1" id="KW-0175">Coiled coil</keyword>
<protein>
    <recommendedName>
        <fullName evidence="4">M96 mating-specific protein family</fullName>
    </recommendedName>
</protein>
<keyword evidence="3" id="KW-1185">Reference proteome</keyword>
<feature type="coiled-coil region" evidence="1">
    <location>
        <begin position="79"/>
        <end position="136"/>
    </location>
</feature>
<accession>A0A8T1VYH5</accession>
<sequence length="450" mass="50711">MDDHESFLADLNGFLHALQASDGPQSAVPASNHTVDLLQDSDHLLAETEALLVSYGDANAVHVQQDRPQNARSDTPKTLEEQRREIQNAQAAKRRLKYRNKLKNERLTLLEQEKVLSDELSHLQRARRKAKAIEERSVAAPLWEAVASRQMDGRRVAEEQQWRLKNAVASRAKMIQEVDEMMRQQLFGVATTKLCAEGDIAATASAVQLDADDTALFEEYLQDMDVVYKQMDEAFRACQIADNVVTSFKVGPEWKRDGDLEYFENVDVSLMPFGFEQTCSTMWQAMLHVHKRKDRQHYRGVSDPENTIAVKCRIPSPTDSGELVGMLVHLVTKRYVEADRSVMVWRALTEGDDEFSGMHSDETGWCVLRPNKADSDGAVVMPTVMQTFARFIPMTVATTFRDKTHVDQFAKLVVTSGEEDAADIARMMASLLIEDSPDKDVEVQTPPVIL</sequence>
<reference evidence="2" key="1">
    <citation type="submission" date="2021-02" db="EMBL/GenBank/DDBJ databases">
        <authorList>
            <person name="Palmer J.M."/>
        </authorList>
    </citation>
    <scope>NUCLEOTIDE SEQUENCE</scope>
    <source>
        <strain evidence="2">SCRP734</strain>
    </source>
</reference>
<comment type="caution">
    <text evidence="2">The sequence shown here is derived from an EMBL/GenBank/DDBJ whole genome shotgun (WGS) entry which is preliminary data.</text>
</comment>
<dbReference type="EMBL" id="JAGDFM010000134">
    <property type="protein sequence ID" value="KAG7384940.1"/>
    <property type="molecule type" value="Genomic_DNA"/>
</dbReference>
<evidence type="ECO:0000313" key="3">
    <source>
        <dbReference type="Proteomes" id="UP000694044"/>
    </source>
</evidence>
<dbReference type="Proteomes" id="UP000694044">
    <property type="component" value="Unassembled WGS sequence"/>
</dbReference>
<evidence type="ECO:0008006" key="4">
    <source>
        <dbReference type="Google" id="ProtNLM"/>
    </source>
</evidence>
<evidence type="ECO:0000313" key="2">
    <source>
        <dbReference type="EMBL" id="KAG7384940.1"/>
    </source>
</evidence>
<organism evidence="2 3">
    <name type="scientific">Phytophthora pseudosyringae</name>
    <dbReference type="NCBI Taxonomy" id="221518"/>
    <lineage>
        <taxon>Eukaryota</taxon>
        <taxon>Sar</taxon>
        <taxon>Stramenopiles</taxon>
        <taxon>Oomycota</taxon>
        <taxon>Peronosporomycetes</taxon>
        <taxon>Peronosporales</taxon>
        <taxon>Peronosporaceae</taxon>
        <taxon>Phytophthora</taxon>
    </lineage>
</organism>
<evidence type="ECO:0000256" key="1">
    <source>
        <dbReference type="SAM" id="Coils"/>
    </source>
</evidence>
<dbReference type="OrthoDB" id="118662at2759"/>
<proteinExistence type="predicted"/>
<dbReference type="AlphaFoldDB" id="A0A8T1VYH5"/>